<keyword evidence="3" id="KW-1185">Reference proteome</keyword>
<sequence>MKWRLLFLSKLDDHYLETYLNHMLEKGYCLKFACEPLFAFEKSQKKQCNYYVTPRKNFDGLGYEADMKSEERISTWRFHIDHKIIPFEAAFTSHYLDVALFLLASLIIFISSCFYLFTNGDINALSYVFSVLGIILFIWQGILLYNKIIHKKQTIYLEKLVWLRNLLYLSFCICLFILMIMHGIIGQRILIGTIISLIVLFSIRLQFVKGKLTTYRLWFNRGLFWAVGILFALYIVQLIEHPAVKEHAVCLDHPYVITLSDFGIHAKRTSCDQNEVSLHYSESDNLYTVWDNTKLKNEEKEQMIHTEITQYADETESKKEFDDACAIYHKRLKQTEEILVNGGSGVLFYSHETEIALILKDNQVYFYKTEYLQGNQSLKELLEEMFHWPKRGG</sequence>
<dbReference type="RefSeq" id="WP_256197361.1">
    <property type="nucleotide sequence ID" value="NZ_JANGCH010000002.1"/>
</dbReference>
<protein>
    <recommendedName>
        <fullName evidence="4">DUF2812 domain-containing protein</fullName>
    </recommendedName>
</protein>
<gene>
    <name evidence="2" type="ORF">NE663_02270</name>
</gene>
<dbReference type="Proteomes" id="UP001524435">
    <property type="component" value="Unassembled WGS sequence"/>
</dbReference>
<keyword evidence="1" id="KW-0472">Membrane</keyword>
<proteinExistence type="predicted"/>
<feature type="transmembrane region" description="Helical" evidence="1">
    <location>
        <begin position="166"/>
        <end position="184"/>
    </location>
</feature>
<feature type="transmembrane region" description="Helical" evidence="1">
    <location>
        <begin position="98"/>
        <end position="118"/>
    </location>
</feature>
<evidence type="ECO:0000256" key="1">
    <source>
        <dbReference type="SAM" id="Phobius"/>
    </source>
</evidence>
<keyword evidence="1" id="KW-1133">Transmembrane helix</keyword>
<feature type="transmembrane region" description="Helical" evidence="1">
    <location>
        <begin position="219"/>
        <end position="239"/>
    </location>
</feature>
<reference evidence="2 3" key="1">
    <citation type="submission" date="2022-06" db="EMBL/GenBank/DDBJ databases">
        <title>Isolation of gut microbiota from human fecal samples.</title>
        <authorList>
            <person name="Pamer E.G."/>
            <person name="Barat B."/>
            <person name="Waligurski E."/>
            <person name="Medina S."/>
            <person name="Paddock L."/>
            <person name="Mostad J."/>
        </authorList>
    </citation>
    <scope>NUCLEOTIDE SEQUENCE [LARGE SCALE GENOMIC DNA]</scope>
    <source>
        <strain evidence="2 3">DFI.6.1</strain>
    </source>
</reference>
<name>A0ABT1SIM7_9FIRM</name>
<dbReference type="EMBL" id="JANGCH010000002">
    <property type="protein sequence ID" value="MCQ5121086.1"/>
    <property type="molecule type" value="Genomic_DNA"/>
</dbReference>
<accession>A0ABT1SIM7</accession>
<feature type="transmembrane region" description="Helical" evidence="1">
    <location>
        <begin position="124"/>
        <end position="145"/>
    </location>
</feature>
<feature type="transmembrane region" description="Helical" evidence="1">
    <location>
        <begin position="190"/>
        <end position="207"/>
    </location>
</feature>
<organism evidence="2 3">
    <name type="scientific">Massilicoli timonensis</name>
    <dbReference type="NCBI Taxonomy" id="2015901"/>
    <lineage>
        <taxon>Bacteria</taxon>
        <taxon>Bacillati</taxon>
        <taxon>Bacillota</taxon>
        <taxon>Erysipelotrichia</taxon>
        <taxon>Erysipelotrichales</taxon>
        <taxon>Erysipelotrichaceae</taxon>
        <taxon>Massilicoli</taxon>
    </lineage>
</organism>
<comment type="caution">
    <text evidence="2">The sequence shown here is derived from an EMBL/GenBank/DDBJ whole genome shotgun (WGS) entry which is preliminary data.</text>
</comment>
<evidence type="ECO:0000313" key="3">
    <source>
        <dbReference type="Proteomes" id="UP001524435"/>
    </source>
</evidence>
<evidence type="ECO:0008006" key="4">
    <source>
        <dbReference type="Google" id="ProtNLM"/>
    </source>
</evidence>
<evidence type="ECO:0000313" key="2">
    <source>
        <dbReference type="EMBL" id="MCQ5121086.1"/>
    </source>
</evidence>
<keyword evidence="1" id="KW-0812">Transmembrane</keyword>